<organism evidence="7 8">
    <name type="scientific">Scytalidium lignicola</name>
    <name type="common">Hyphomycete</name>
    <dbReference type="NCBI Taxonomy" id="5539"/>
    <lineage>
        <taxon>Eukaryota</taxon>
        <taxon>Fungi</taxon>
        <taxon>Dikarya</taxon>
        <taxon>Ascomycota</taxon>
        <taxon>Pezizomycotina</taxon>
        <taxon>Leotiomycetes</taxon>
        <taxon>Leotiomycetes incertae sedis</taxon>
        <taxon>Scytalidium</taxon>
    </lineage>
</organism>
<keyword evidence="4" id="KW-0238">DNA-binding</keyword>
<dbReference type="AlphaFoldDB" id="A0A3E2HNW4"/>
<dbReference type="Proteomes" id="UP000258309">
    <property type="component" value="Unassembled WGS sequence"/>
</dbReference>
<dbReference type="GO" id="GO:0003677">
    <property type="term" value="F:DNA binding"/>
    <property type="evidence" value="ECO:0007669"/>
    <property type="project" value="UniProtKB-KW"/>
</dbReference>
<evidence type="ECO:0000313" key="7">
    <source>
        <dbReference type="EMBL" id="RFU35079.1"/>
    </source>
</evidence>
<dbReference type="EMBL" id="NCSJ02000012">
    <property type="protein sequence ID" value="RFU35079.1"/>
    <property type="molecule type" value="Genomic_DNA"/>
</dbReference>
<accession>A0A3E2HNW4</accession>
<comment type="caution">
    <text evidence="7">The sequence shown here is derived from an EMBL/GenBank/DDBJ whole genome shotgun (WGS) entry which is preliminary data.</text>
</comment>
<dbReference type="STRING" id="5539.A0A3E2HNW4"/>
<feature type="non-terminal residue" evidence="7">
    <location>
        <position position="424"/>
    </location>
</feature>
<dbReference type="PANTHER" id="PTHR36206">
    <property type="entry name" value="ASPERCRYPTIN BIOSYNTHESIS CLUSTER-SPECIFIC TRANSCRIPTION REGULATOR ATNN-RELATED"/>
    <property type="match status" value="1"/>
</dbReference>
<dbReference type="Pfam" id="PF11951">
    <property type="entry name" value="Fungal_trans_2"/>
    <property type="match status" value="1"/>
</dbReference>
<dbReference type="InterPro" id="IPR021858">
    <property type="entry name" value="Fun_TF"/>
</dbReference>
<reference evidence="7 8" key="1">
    <citation type="submission" date="2018-05" db="EMBL/GenBank/DDBJ databases">
        <title>Draft genome sequence of Scytalidium lignicola DSM 105466, a ubiquitous saprotrophic fungus.</title>
        <authorList>
            <person name="Buettner E."/>
            <person name="Gebauer A.M."/>
            <person name="Hofrichter M."/>
            <person name="Liers C."/>
            <person name="Kellner H."/>
        </authorList>
    </citation>
    <scope>NUCLEOTIDE SEQUENCE [LARGE SCALE GENOMIC DNA]</scope>
    <source>
        <strain evidence="7 8">DSM 105466</strain>
    </source>
</reference>
<gene>
    <name evidence="7" type="ORF">B7463_g1182</name>
</gene>
<evidence type="ECO:0000256" key="3">
    <source>
        <dbReference type="ARBA" id="ARBA00023015"/>
    </source>
</evidence>
<evidence type="ECO:0000256" key="1">
    <source>
        <dbReference type="ARBA" id="ARBA00022723"/>
    </source>
</evidence>
<keyword evidence="3" id="KW-0805">Transcription regulation</keyword>
<evidence type="ECO:0000256" key="6">
    <source>
        <dbReference type="ARBA" id="ARBA00023242"/>
    </source>
</evidence>
<evidence type="ECO:0000256" key="4">
    <source>
        <dbReference type="ARBA" id="ARBA00023125"/>
    </source>
</evidence>
<proteinExistence type="predicted"/>
<keyword evidence="8" id="KW-1185">Reference proteome</keyword>
<evidence type="ECO:0000256" key="2">
    <source>
        <dbReference type="ARBA" id="ARBA00022833"/>
    </source>
</evidence>
<keyword evidence="1" id="KW-0479">Metal-binding</keyword>
<sequence>MHASMLSGACTEPSIRHAVVALAALHEATITVQQSRSLSFDRLGLVANMHHRQAIKHYSKAIQIMRKTVASGAQDMRTTLVTCFMIFGFEAFHGNIALAVAQVQTGIALIGEWKENYLLRGTPYSAPDEDVIETFLCLEIQTMTFHDNRPYESHAVLRKEYASKVQNMPSSFSSMWEATKYFYLVKKHLEHFLHVSKRFMSLYRGAGEDSLTTRHGRENLLQEAMSYQAYHQEEFSRWYASFEALLRQSDLENDSDAAARVNYLQLHFKASNLVLQTALATDELIYDDYTAKFSEIISLATELIEKVESRSKTARWTFDLSVVFPLYLVGIKCRFSMIKHQALGLLRRSQRREGIWDNILVWRIVRWIQSTEDEAMEGELIPGWARVEDVQSSFDVQERYVEVKCQQRLAEGSALRERSINIEW</sequence>
<evidence type="ECO:0000256" key="5">
    <source>
        <dbReference type="ARBA" id="ARBA00023163"/>
    </source>
</evidence>
<protein>
    <submittedName>
        <fullName evidence="7">Uncharacterized protein</fullName>
    </submittedName>
</protein>
<dbReference type="OrthoDB" id="3598904at2759"/>
<feature type="non-terminal residue" evidence="7">
    <location>
        <position position="1"/>
    </location>
</feature>
<dbReference type="OMA" id="WIQSTED"/>
<keyword evidence="6" id="KW-0539">Nucleus</keyword>
<evidence type="ECO:0000313" key="8">
    <source>
        <dbReference type="Proteomes" id="UP000258309"/>
    </source>
</evidence>
<name>A0A3E2HNW4_SCYLI</name>
<dbReference type="GO" id="GO:0046872">
    <property type="term" value="F:metal ion binding"/>
    <property type="evidence" value="ECO:0007669"/>
    <property type="project" value="UniProtKB-KW"/>
</dbReference>
<keyword evidence="2" id="KW-0862">Zinc</keyword>
<dbReference type="PANTHER" id="PTHR36206:SF4">
    <property type="entry name" value="HYPOTHETICAL CONSERVED PROTEIN (EUROFUNG)-RELATED"/>
    <property type="match status" value="1"/>
</dbReference>
<dbReference type="InterPro" id="IPR052360">
    <property type="entry name" value="Transcr_Regulatory_Proteins"/>
</dbReference>
<keyword evidence="5" id="KW-0804">Transcription</keyword>